<sequence>MIQIAEKKNKIIYPELSYLIVGICFDIHNTKGRFLREKQYCDLIEKKLKELKISYKREFKIGDSGNIIDFLIDDKIILEIKAKRLLEKEDFYQMRRYLQATNLKLGLLINFRNRYLKPTRIIKIDTNAKNKFV</sequence>
<dbReference type="AlphaFoldDB" id="A0A2M7X6D1"/>
<name>A0A2M7X6D1_9BACT</name>
<proteinExistence type="predicted"/>
<organism evidence="1 2">
    <name type="scientific">Candidatus Wolfebacteria bacterium CG_4_9_14_3_um_filter_37_9</name>
    <dbReference type="NCBI Taxonomy" id="1975065"/>
    <lineage>
        <taxon>Bacteria</taxon>
        <taxon>Candidatus Wolfeibacteriota</taxon>
    </lineage>
</organism>
<dbReference type="EMBL" id="PFWX01000023">
    <property type="protein sequence ID" value="PJA41689.1"/>
    <property type="molecule type" value="Genomic_DNA"/>
</dbReference>
<dbReference type="Proteomes" id="UP000231634">
    <property type="component" value="Unassembled WGS sequence"/>
</dbReference>
<evidence type="ECO:0000313" key="1">
    <source>
        <dbReference type="EMBL" id="PJA41689.1"/>
    </source>
</evidence>
<gene>
    <name evidence="1" type="ORF">CO177_00990</name>
</gene>
<dbReference type="NCBIfam" id="TIGR04256">
    <property type="entry name" value="GxxExxY"/>
    <property type="match status" value="1"/>
</dbReference>
<dbReference type="InterPro" id="IPR026350">
    <property type="entry name" value="GxxExxY"/>
</dbReference>
<dbReference type="Pfam" id="PF13366">
    <property type="entry name" value="PDDEXK_3"/>
    <property type="match status" value="1"/>
</dbReference>
<protein>
    <submittedName>
        <fullName evidence="1">GxxExxY protein</fullName>
    </submittedName>
</protein>
<evidence type="ECO:0000313" key="2">
    <source>
        <dbReference type="Proteomes" id="UP000231634"/>
    </source>
</evidence>
<comment type="caution">
    <text evidence="1">The sequence shown here is derived from an EMBL/GenBank/DDBJ whole genome shotgun (WGS) entry which is preliminary data.</text>
</comment>
<reference evidence="2" key="1">
    <citation type="submission" date="2017-09" db="EMBL/GenBank/DDBJ databases">
        <title>Depth-based differentiation of microbial function through sediment-hosted aquifers and enrichment of novel symbionts in the deep terrestrial subsurface.</title>
        <authorList>
            <person name="Probst A.J."/>
            <person name="Ladd B."/>
            <person name="Jarett J.K."/>
            <person name="Geller-Mcgrath D.E."/>
            <person name="Sieber C.M.K."/>
            <person name="Emerson J.B."/>
            <person name="Anantharaman K."/>
            <person name="Thomas B.C."/>
            <person name="Malmstrom R."/>
            <person name="Stieglmeier M."/>
            <person name="Klingl A."/>
            <person name="Woyke T."/>
            <person name="Ryan C.M."/>
            <person name="Banfield J.F."/>
        </authorList>
    </citation>
    <scope>NUCLEOTIDE SEQUENCE [LARGE SCALE GENOMIC DNA]</scope>
</reference>
<accession>A0A2M7X6D1</accession>